<dbReference type="Proteomes" id="UP000319627">
    <property type="component" value="Unassembled WGS sequence"/>
</dbReference>
<dbReference type="RefSeq" id="WP_144573229.1">
    <property type="nucleotide sequence ID" value="NZ_VLKG01000016.1"/>
</dbReference>
<dbReference type="InterPro" id="IPR013467">
    <property type="entry name" value="HNH78-like"/>
</dbReference>
<keyword evidence="2" id="KW-1185">Reference proteome</keyword>
<comment type="caution">
    <text evidence="1">The sequence shown here is derived from an EMBL/GenBank/DDBJ whole genome shotgun (WGS) entry which is preliminary data.</text>
</comment>
<sequence length="267" mass="31058">MKPVIRLDEPAELSTYRAEHPMIEWEPMRKDAVGRTVYEVIRQRLLDGQGCLCGFCEVGLHDRDPLKCRVEHFHPKSDRTTAHNWALDWQNMIAVCMGGSQRHQQPPHALEPLRENLSCDAHKDQMIQSGKLDEQCNGWIINPLELPAFPCLFFLEKSTGRLLPDEQVCAGLDIPSNRHSCTQHLVRHTIDMLNLNCNRLCEARLRICRDIEHNKKKYRQQNIPPERAFRELAERYFRNPWPSFFTTIRLCLGTAAEQYLAETNFQG</sequence>
<dbReference type="AlphaFoldDB" id="A0A562HZ67"/>
<name>A0A562HZ67_9GAMM</name>
<accession>A0A562HZ67</accession>
<organism evidence="1 2">
    <name type="scientific">Azomonas agilis</name>
    <dbReference type="NCBI Taxonomy" id="116849"/>
    <lineage>
        <taxon>Bacteria</taxon>
        <taxon>Pseudomonadati</taxon>
        <taxon>Pseudomonadota</taxon>
        <taxon>Gammaproteobacteria</taxon>
        <taxon>Pseudomonadales</taxon>
        <taxon>Pseudomonadaceae</taxon>
        <taxon>Azomonas</taxon>
    </lineage>
</organism>
<reference evidence="1 2" key="1">
    <citation type="submission" date="2019-07" db="EMBL/GenBank/DDBJ databases">
        <title>Genomic Encyclopedia of Type Strains, Phase I: the one thousand microbial genomes (KMG-I) project.</title>
        <authorList>
            <person name="Kyrpides N."/>
        </authorList>
    </citation>
    <scope>NUCLEOTIDE SEQUENCE [LARGE SCALE GENOMIC DNA]</scope>
    <source>
        <strain evidence="1 2">DSM 375</strain>
    </source>
</reference>
<dbReference type="NCBIfam" id="TIGR02646">
    <property type="entry name" value="retron system putative HNH endonuclease"/>
    <property type="match status" value="1"/>
</dbReference>
<dbReference type="EMBL" id="VLKG01000016">
    <property type="protein sequence ID" value="TWH63896.1"/>
    <property type="molecule type" value="Genomic_DNA"/>
</dbReference>
<evidence type="ECO:0000313" key="2">
    <source>
        <dbReference type="Proteomes" id="UP000319627"/>
    </source>
</evidence>
<dbReference type="OrthoDB" id="6975485at2"/>
<gene>
    <name evidence="1" type="ORF">LX59_02959</name>
</gene>
<protein>
    <submittedName>
        <fullName evidence="1">Uncharacterized protein (TIGR02646 family)</fullName>
    </submittedName>
</protein>
<proteinExistence type="predicted"/>
<evidence type="ECO:0000313" key="1">
    <source>
        <dbReference type="EMBL" id="TWH63896.1"/>
    </source>
</evidence>